<dbReference type="GO" id="GO:0006355">
    <property type="term" value="P:regulation of DNA-templated transcription"/>
    <property type="evidence" value="ECO:0007669"/>
    <property type="project" value="InterPro"/>
</dbReference>
<evidence type="ECO:0000256" key="1">
    <source>
        <dbReference type="ARBA" id="ARBA00023015"/>
    </source>
</evidence>
<feature type="domain" description="HTH crp-type" evidence="4">
    <location>
        <begin position="157"/>
        <end position="227"/>
    </location>
</feature>
<evidence type="ECO:0000259" key="4">
    <source>
        <dbReference type="PROSITE" id="PS51063"/>
    </source>
</evidence>
<accession>A0A645AMG3</accession>
<dbReference type="Pfam" id="PF13545">
    <property type="entry name" value="HTH_Crp_2"/>
    <property type="match status" value="1"/>
</dbReference>
<reference evidence="5" key="1">
    <citation type="submission" date="2019-08" db="EMBL/GenBank/DDBJ databases">
        <authorList>
            <person name="Kucharzyk K."/>
            <person name="Murdoch R.W."/>
            <person name="Higgins S."/>
            <person name="Loffler F."/>
        </authorList>
    </citation>
    <scope>NUCLEOTIDE SEQUENCE</scope>
</reference>
<dbReference type="InterPro" id="IPR036390">
    <property type="entry name" value="WH_DNA-bd_sf"/>
</dbReference>
<dbReference type="EMBL" id="VSSQ01014802">
    <property type="protein sequence ID" value="MPM54442.1"/>
    <property type="molecule type" value="Genomic_DNA"/>
</dbReference>
<dbReference type="InterPro" id="IPR014710">
    <property type="entry name" value="RmlC-like_jellyroll"/>
</dbReference>
<gene>
    <name evidence="5" type="ORF">SDC9_101220</name>
</gene>
<dbReference type="Pfam" id="PF00027">
    <property type="entry name" value="cNMP_binding"/>
    <property type="match status" value="1"/>
</dbReference>
<dbReference type="GO" id="GO:0003677">
    <property type="term" value="F:DNA binding"/>
    <property type="evidence" value="ECO:0007669"/>
    <property type="project" value="UniProtKB-KW"/>
</dbReference>
<dbReference type="InterPro" id="IPR018490">
    <property type="entry name" value="cNMP-bd_dom_sf"/>
</dbReference>
<comment type="caution">
    <text evidence="5">The sequence shown here is derived from an EMBL/GenBank/DDBJ whole genome shotgun (WGS) entry which is preliminary data.</text>
</comment>
<dbReference type="SUPFAM" id="SSF46785">
    <property type="entry name" value="Winged helix' DNA-binding domain"/>
    <property type="match status" value="1"/>
</dbReference>
<dbReference type="SUPFAM" id="SSF51206">
    <property type="entry name" value="cAMP-binding domain-like"/>
    <property type="match status" value="1"/>
</dbReference>
<proteinExistence type="predicted"/>
<dbReference type="InterPro" id="IPR012318">
    <property type="entry name" value="HTH_CRP"/>
</dbReference>
<sequence length="227" mass="26183">MLRNEAIYVEYLKLIKRTFVGSHLTEDEIQAALNKRYFIIKHFHRGEFLHLEGDECLCLEILLTGSIVSTQTDEYGTELRIWIFEVNEIIAGNILFGPEPKYPLSFLAESGGMVLQVNKSFLFQLFIEKPVILGQFLSLISQRAISLGSKIKLARRKPLRDNIMEYLHLQSLYQNSATITLPISKTDLAHRFGVQRTSVSREFVRMERDGLIVLHDDNKTIEILDKK</sequence>
<keyword evidence="2" id="KW-0238">DNA-binding</keyword>
<evidence type="ECO:0000256" key="3">
    <source>
        <dbReference type="ARBA" id="ARBA00023163"/>
    </source>
</evidence>
<evidence type="ECO:0000313" key="5">
    <source>
        <dbReference type="EMBL" id="MPM54442.1"/>
    </source>
</evidence>
<organism evidence="5">
    <name type="scientific">bioreactor metagenome</name>
    <dbReference type="NCBI Taxonomy" id="1076179"/>
    <lineage>
        <taxon>unclassified sequences</taxon>
        <taxon>metagenomes</taxon>
        <taxon>ecological metagenomes</taxon>
    </lineage>
</organism>
<keyword evidence="1" id="KW-0805">Transcription regulation</keyword>
<protein>
    <recommendedName>
        <fullName evidence="4">HTH crp-type domain-containing protein</fullName>
    </recommendedName>
</protein>
<dbReference type="PROSITE" id="PS51063">
    <property type="entry name" value="HTH_CRP_2"/>
    <property type="match status" value="1"/>
</dbReference>
<evidence type="ECO:0000256" key="2">
    <source>
        <dbReference type="ARBA" id="ARBA00023125"/>
    </source>
</evidence>
<dbReference type="Gene3D" id="2.60.120.10">
    <property type="entry name" value="Jelly Rolls"/>
    <property type="match status" value="1"/>
</dbReference>
<name>A0A645AMG3_9ZZZZ</name>
<dbReference type="InterPro" id="IPR000595">
    <property type="entry name" value="cNMP-bd_dom"/>
</dbReference>
<dbReference type="AlphaFoldDB" id="A0A645AMG3"/>
<dbReference type="SMART" id="SM00419">
    <property type="entry name" value="HTH_CRP"/>
    <property type="match status" value="1"/>
</dbReference>
<keyword evidence="3" id="KW-0804">Transcription</keyword>